<name>A0A151ANP7_9CLOT</name>
<feature type="transmembrane region" description="Helical" evidence="6">
    <location>
        <begin position="61"/>
        <end position="80"/>
    </location>
</feature>
<dbReference type="PATRIC" id="fig|1121305.3.peg.1011"/>
<dbReference type="GO" id="GO:0005886">
    <property type="term" value="C:plasma membrane"/>
    <property type="evidence" value="ECO:0007669"/>
    <property type="project" value="UniProtKB-SubCell"/>
</dbReference>
<evidence type="ECO:0000313" key="7">
    <source>
        <dbReference type="EMBL" id="KYH29264.1"/>
    </source>
</evidence>
<evidence type="ECO:0000256" key="4">
    <source>
        <dbReference type="ARBA" id="ARBA00022989"/>
    </source>
</evidence>
<comment type="caution">
    <text evidence="7">The sequence shown here is derived from an EMBL/GenBank/DDBJ whole genome shotgun (WGS) entry which is preliminary data.</text>
</comment>
<keyword evidence="5 6" id="KW-0472">Membrane</keyword>
<gene>
    <name evidence="7" type="ORF">CLCOL_09970</name>
</gene>
<dbReference type="Pfam" id="PF02653">
    <property type="entry name" value="BPD_transp_2"/>
    <property type="match status" value="1"/>
</dbReference>
<feature type="transmembrane region" description="Helical" evidence="6">
    <location>
        <begin position="36"/>
        <end position="54"/>
    </location>
</feature>
<evidence type="ECO:0000256" key="1">
    <source>
        <dbReference type="ARBA" id="ARBA00004651"/>
    </source>
</evidence>
<evidence type="ECO:0000256" key="2">
    <source>
        <dbReference type="ARBA" id="ARBA00022475"/>
    </source>
</evidence>
<accession>A0A151ANP7</accession>
<dbReference type="GO" id="GO:0022857">
    <property type="term" value="F:transmembrane transporter activity"/>
    <property type="evidence" value="ECO:0007669"/>
    <property type="project" value="InterPro"/>
</dbReference>
<organism evidence="7 8">
    <name type="scientific">Clostridium colicanis DSM 13634</name>
    <dbReference type="NCBI Taxonomy" id="1121305"/>
    <lineage>
        <taxon>Bacteria</taxon>
        <taxon>Bacillati</taxon>
        <taxon>Bacillota</taxon>
        <taxon>Clostridia</taxon>
        <taxon>Eubacteriales</taxon>
        <taxon>Clostridiaceae</taxon>
        <taxon>Clostridium</taxon>
    </lineage>
</organism>
<dbReference type="InterPro" id="IPR001851">
    <property type="entry name" value="ABC_transp_permease"/>
</dbReference>
<protein>
    <submittedName>
        <fullName evidence="7">Branched-chain amino acid transport system / permease component</fullName>
    </submittedName>
</protein>
<proteinExistence type="predicted"/>
<feature type="transmembrane region" description="Helical" evidence="6">
    <location>
        <begin position="195"/>
        <end position="217"/>
    </location>
</feature>
<feature type="transmembrane region" description="Helical" evidence="6">
    <location>
        <begin position="229"/>
        <end position="253"/>
    </location>
</feature>
<keyword evidence="3 6" id="KW-0812">Transmembrane</keyword>
<evidence type="ECO:0000256" key="5">
    <source>
        <dbReference type="ARBA" id="ARBA00023136"/>
    </source>
</evidence>
<dbReference type="AlphaFoldDB" id="A0A151ANP7"/>
<dbReference type="PANTHER" id="PTHR43370">
    <property type="entry name" value="SUGAR ABC TRANSPORTER INTEGRAL MEMBRANE PROTEIN-RELATED"/>
    <property type="match status" value="1"/>
</dbReference>
<dbReference type="CDD" id="cd06580">
    <property type="entry name" value="TM_PBP1_transp_TpRbsC_like"/>
    <property type="match status" value="1"/>
</dbReference>
<dbReference type="EMBL" id="LTBB01000004">
    <property type="protein sequence ID" value="KYH29264.1"/>
    <property type="molecule type" value="Genomic_DNA"/>
</dbReference>
<dbReference type="RefSeq" id="WP_061857887.1">
    <property type="nucleotide sequence ID" value="NZ_LTBB01000004.1"/>
</dbReference>
<dbReference type="Proteomes" id="UP000075374">
    <property type="component" value="Unassembled WGS sequence"/>
</dbReference>
<reference evidence="7 8" key="1">
    <citation type="submission" date="2016-02" db="EMBL/GenBank/DDBJ databases">
        <title>Genome sequence of Clostridium colicanis DSM 13634.</title>
        <authorList>
            <person name="Poehlein A."/>
            <person name="Daniel R."/>
        </authorList>
    </citation>
    <scope>NUCLEOTIDE SEQUENCE [LARGE SCALE GENOMIC DNA]</scope>
    <source>
        <strain evidence="7 8">DSM 13634</strain>
    </source>
</reference>
<feature type="transmembrane region" description="Helical" evidence="6">
    <location>
        <begin position="273"/>
        <end position="292"/>
    </location>
</feature>
<keyword evidence="2" id="KW-1003">Cell membrane</keyword>
<sequence>MDSIVIFLSAAVVAGTPLLFATLGEILTEKVGNLNLGVEGMMLMGAVMGFLLAFKTGNLMFAVIGAAAAGAFGALIYAFLTIGLRANQVVSGLALTIFGTGFSSVIGQSAQLIGEKVPNTIDRFFDVLPVPGLNNIPFIGPIFFNHDPFVYLGYILSIILGIYLYNTNKGLNLRAVGENPACADVASINVNLYKYINVLIGGALCGLGGAYLSLVYIPTWQENVTAGRGWIAVALVIFAAWNPYKAIFGAYLFGGLSIVAFRFEILTRYIPQYFIDMLPYLVTIIVLVVVSMRKNKKNLAPMALGNAYFREER</sequence>
<evidence type="ECO:0000256" key="3">
    <source>
        <dbReference type="ARBA" id="ARBA00022692"/>
    </source>
</evidence>
<feature type="transmembrane region" description="Helical" evidence="6">
    <location>
        <begin position="86"/>
        <end position="106"/>
    </location>
</feature>
<feature type="transmembrane region" description="Helical" evidence="6">
    <location>
        <begin position="149"/>
        <end position="166"/>
    </location>
</feature>
<evidence type="ECO:0000256" key="6">
    <source>
        <dbReference type="SAM" id="Phobius"/>
    </source>
</evidence>
<keyword evidence="4 6" id="KW-1133">Transmembrane helix</keyword>
<dbReference type="PANTHER" id="PTHR43370:SF2">
    <property type="entry name" value="ABC TRANSPORTER PERMEASE PROTEIN"/>
    <property type="match status" value="1"/>
</dbReference>
<evidence type="ECO:0000313" key="8">
    <source>
        <dbReference type="Proteomes" id="UP000075374"/>
    </source>
</evidence>
<keyword evidence="8" id="KW-1185">Reference proteome</keyword>
<dbReference type="STRING" id="1121305.CLCOL_09970"/>
<comment type="subcellular location">
    <subcellularLocation>
        <location evidence="1">Cell membrane</location>
        <topology evidence="1">Multi-pass membrane protein</topology>
    </subcellularLocation>
</comment>